<evidence type="ECO:0000313" key="2">
    <source>
        <dbReference type="Proteomes" id="UP000735302"/>
    </source>
</evidence>
<dbReference type="Proteomes" id="UP000735302">
    <property type="component" value="Unassembled WGS sequence"/>
</dbReference>
<evidence type="ECO:0000313" key="1">
    <source>
        <dbReference type="EMBL" id="GFN88448.1"/>
    </source>
</evidence>
<dbReference type="EMBL" id="BLXT01001848">
    <property type="protein sequence ID" value="GFN88448.1"/>
    <property type="molecule type" value="Genomic_DNA"/>
</dbReference>
<sequence>MERADERSFAKLYRQAVFSTYNCQSRYCPPSSSNFLFFHVLYFIISPRGVGSTVACESALRSAGTLLSRVRAPLPAPWPDADVLKSYSKFVIFLRLKTINYAISTTIARLTAYVLHSTVARYTTDTMSKMVYITP</sequence>
<dbReference type="AlphaFoldDB" id="A0AAV3Z345"/>
<organism evidence="1 2">
    <name type="scientific">Plakobranchus ocellatus</name>
    <dbReference type="NCBI Taxonomy" id="259542"/>
    <lineage>
        <taxon>Eukaryota</taxon>
        <taxon>Metazoa</taxon>
        <taxon>Spiralia</taxon>
        <taxon>Lophotrochozoa</taxon>
        <taxon>Mollusca</taxon>
        <taxon>Gastropoda</taxon>
        <taxon>Heterobranchia</taxon>
        <taxon>Euthyneura</taxon>
        <taxon>Panpulmonata</taxon>
        <taxon>Sacoglossa</taxon>
        <taxon>Placobranchoidea</taxon>
        <taxon>Plakobranchidae</taxon>
        <taxon>Plakobranchus</taxon>
    </lineage>
</organism>
<accession>A0AAV3Z345</accession>
<reference evidence="1 2" key="1">
    <citation type="journal article" date="2021" name="Elife">
        <title>Chloroplast acquisition without the gene transfer in kleptoplastic sea slugs, Plakobranchus ocellatus.</title>
        <authorList>
            <person name="Maeda T."/>
            <person name="Takahashi S."/>
            <person name="Yoshida T."/>
            <person name="Shimamura S."/>
            <person name="Takaki Y."/>
            <person name="Nagai Y."/>
            <person name="Toyoda A."/>
            <person name="Suzuki Y."/>
            <person name="Arimoto A."/>
            <person name="Ishii H."/>
            <person name="Satoh N."/>
            <person name="Nishiyama T."/>
            <person name="Hasebe M."/>
            <person name="Maruyama T."/>
            <person name="Minagawa J."/>
            <person name="Obokata J."/>
            <person name="Shigenobu S."/>
        </authorList>
    </citation>
    <scope>NUCLEOTIDE SEQUENCE [LARGE SCALE GENOMIC DNA]</scope>
</reference>
<comment type="caution">
    <text evidence="1">The sequence shown here is derived from an EMBL/GenBank/DDBJ whole genome shotgun (WGS) entry which is preliminary data.</text>
</comment>
<protein>
    <submittedName>
        <fullName evidence="1">Uncharacterized protein</fullName>
    </submittedName>
</protein>
<keyword evidence="2" id="KW-1185">Reference proteome</keyword>
<name>A0AAV3Z345_9GAST</name>
<proteinExistence type="predicted"/>
<gene>
    <name evidence="1" type="ORF">PoB_001495400</name>
</gene>